<feature type="region of interest" description="Disordered" evidence="3">
    <location>
        <begin position="868"/>
        <end position="902"/>
    </location>
</feature>
<dbReference type="GO" id="GO:0005737">
    <property type="term" value="C:cytoplasm"/>
    <property type="evidence" value="ECO:0000318"/>
    <property type="project" value="GO_Central"/>
</dbReference>
<proteinExistence type="predicted"/>
<evidence type="ECO:0000256" key="3">
    <source>
        <dbReference type="SAM" id="MobiDB-lite"/>
    </source>
</evidence>
<name>W1P2K5_AMBTC</name>
<dbReference type="GO" id="GO:0016567">
    <property type="term" value="P:protein ubiquitination"/>
    <property type="evidence" value="ECO:0007669"/>
    <property type="project" value="EnsemblPlants"/>
</dbReference>
<dbReference type="PANTHER" id="PTHR47358:SF2">
    <property type="entry name" value="E3 UBIQUITIN-PROTEIN LIGASE HOS1"/>
    <property type="match status" value="1"/>
</dbReference>
<dbReference type="AlphaFoldDB" id="W1P2K5"/>
<evidence type="ECO:0000259" key="4">
    <source>
        <dbReference type="Pfam" id="PF13934"/>
    </source>
</evidence>
<dbReference type="GO" id="GO:0005634">
    <property type="term" value="C:nucleus"/>
    <property type="evidence" value="ECO:0000318"/>
    <property type="project" value="GO_Central"/>
</dbReference>
<feature type="region of interest" description="Disordered" evidence="3">
    <location>
        <begin position="973"/>
        <end position="1008"/>
    </location>
</feature>
<evidence type="ECO:0000313" key="5">
    <source>
        <dbReference type="EMBL" id="ERN01816.1"/>
    </source>
</evidence>
<feature type="domain" description="ELYS-like" evidence="4">
    <location>
        <begin position="320"/>
        <end position="607"/>
    </location>
</feature>
<keyword evidence="2" id="KW-0539">Nucleus</keyword>
<dbReference type="EMBL" id="KI394680">
    <property type="protein sequence ID" value="ERN01816.1"/>
    <property type="molecule type" value="Genomic_DNA"/>
</dbReference>
<dbReference type="HOGENOM" id="CLU_013617_0_0_1"/>
<dbReference type="InterPro" id="IPR044718">
    <property type="entry name" value="HOS1"/>
</dbReference>
<comment type="subcellular location">
    <subcellularLocation>
        <location evidence="1">Nucleus</location>
    </subcellularLocation>
</comment>
<evidence type="ECO:0000256" key="1">
    <source>
        <dbReference type="ARBA" id="ARBA00004123"/>
    </source>
</evidence>
<dbReference type="OrthoDB" id="20729at2759"/>
<organism evidence="5 6">
    <name type="scientific">Amborella trichopoda</name>
    <dbReference type="NCBI Taxonomy" id="13333"/>
    <lineage>
        <taxon>Eukaryota</taxon>
        <taxon>Viridiplantae</taxon>
        <taxon>Streptophyta</taxon>
        <taxon>Embryophyta</taxon>
        <taxon>Tracheophyta</taxon>
        <taxon>Spermatophyta</taxon>
        <taxon>Magnoliopsida</taxon>
        <taxon>Amborellales</taxon>
        <taxon>Amborellaceae</taxon>
        <taxon>Amborella</taxon>
    </lineage>
</organism>
<reference evidence="6" key="1">
    <citation type="journal article" date="2013" name="Science">
        <title>The Amborella genome and the evolution of flowering plants.</title>
        <authorList>
            <consortium name="Amborella Genome Project"/>
        </authorList>
    </citation>
    <scope>NUCLEOTIDE SEQUENCE [LARGE SCALE GENOMIC DNA]</scope>
</reference>
<sequence>MGREAGRVGVSPEQSSLQIDGSGPSSIVQDALVRLASTDPLELCNEAKIERCRATRDLRSCGRYVQHVLNSCGHASLCAECSQRCDMCPICRIPIPKRGNRFRLRLYYECVDAGLISIRSDDRSKDKNEGKYLAADIQHLYSLFDVAIEHNLVSLICHYITDVCMDESAVSSDPVLAMLLDEVVVKEWCKRTFGNILEGLHGIYNLESKEMKLKSAVLQKLLVHLNGIANVLEALDLSFRGTLSPQLQDLHHLLDNVSKAKQHLEVMAWCVRYQFLDNIQSCYPSIIQWRSAIRERKSAAIQRAWPDSTSQITGIQPGSTLFIEDALSNLGIEQDFVEETRIPFEVTCLKKDVSSRSLFRSKIEGMEGSYPFENMRSAVDTLFLQGSSDLLVAKQAILLYYLFDQHWTLPDAEWRPIVDDYAVTFSITRHSVLESLTFYLLDDHSDLALQEACRLLPEIAGPTAHPKIAQVLLERQNPDAALMFLRYSGHDNLYSYATLGHEATNLVSLREGVTSVRVRIECGLLTEAYMYQRAHCSRVKEHKLTETPASNVSLSLNQDGGYNDWLNQMEVLVTEICCLCIRRNLLDRMIELPWNHEEEKFLHKYLFDSALQDLSTPLGSFLVVFYLQRYRYIEAYQVHRKLQSLEQSIISRSTDGELVSKMQSMKEWRSGLVDKSIDLLPESQRQLVKSGNMPDLFLLPIKDVEPYVKAKMTAMQPPKHITLPVSASIASSLILSPDCTPFSSKGALASKTFAKTDELNTGFNFDWSDYRPPSILHGRSLASLRNPSFLNKFDTPAKNIPPIPGDKTDMLLTPITSRIQGSGLGARHSFSLKETPGGRNLGGFELTPQKDTEKSASRTMQSILETRFHGENANGSGNQVEDSSPMPSVEDDSMENGVLPRDNLANKMNGYDSIRSGTREPVLNFTGKRVPSDRSRLTVGPVEEANSIESIHGKRETSFGDTIMNSGLRWRLDETSDDEEEGHLNPAAERGRHSSVTPARGRRRSRFY</sequence>
<protein>
    <recommendedName>
        <fullName evidence="4">ELYS-like domain-containing protein</fullName>
    </recommendedName>
</protein>
<dbReference type="Gene3D" id="3.30.40.10">
    <property type="entry name" value="Zinc/RING finger domain, C3HC4 (zinc finger)"/>
    <property type="match status" value="1"/>
</dbReference>
<dbReference type="Gramene" id="ERN01816">
    <property type="protein sequence ID" value="ERN01816"/>
    <property type="gene ID" value="AMTR_s00089p00044750"/>
</dbReference>
<keyword evidence="6" id="KW-1185">Reference proteome</keyword>
<dbReference type="eggNOG" id="ENOG502QUFI">
    <property type="taxonomic scope" value="Eukaryota"/>
</dbReference>
<dbReference type="OMA" id="HKCLLDF"/>
<gene>
    <name evidence="5" type="ORF">AMTR_s00089p00044750</name>
</gene>
<dbReference type="Proteomes" id="UP000017836">
    <property type="component" value="Unassembled WGS sequence"/>
</dbReference>
<feature type="region of interest" description="Disordered" evidence="3">
    <location>
        <begin position="832"/>
        <end position="855"/>
    </location>
</feature>
<dbReference type="GO" id="GO:0004842">
    <property type="term" value="F:ubiquitin-protein transferase activity"/>
    <property type="evidence" value="ECO:0000318"/>
    <property type="project" value="GO_Central"/>
</dbReference>
<dbReference type="InterPro" id="IPR025151">
    <property type="entry name" value="ELYS_dom"/>
</dbReference>
<dbReference type="GO" id="GO:0045892">
    <property type="term" value="P:negative regulation of DNA-templated transcription"/>
    <property type="evidence" value="ECO:0000318"/>
    <property type="project" value="GO_Central"/>
</dbReference>
<dbReference type="STRING" id="13333.W1P2K5"/>
<dbReference type="KEGG" id="atr:18429906"/>
<dbReference type="InterPro" id="IPR013083">
    <property type="entry name" value="Znf_RING/FYVE/PHD"/>
</dbReference>
<feature type="compositionally biased region" description="Polar residues" evidence="3">
    <location>
        <begin position="12"/>
        <end position="23"/>
    </location>
</feature>
<dbReference type="GO" id="GO:0010228">
    <property type="term" value="P:vegetative to reproductive phase transition of meristem"/>
    <property type="evidence" value="ECO:0007669"/>
    <property type="project" value="EnsemblPlants"/>
</dbReference>
<evidence type="ECO:0000256" key="2">
    <source>
        <dbReference type="ARBA" id="ARBA00023242"/>
    </source>
</evidence>
<evidence type="ECO:0000313" key="6">
    <source>
        <dbReference type="Proteomes" id="UP000017836"/>
    </source>
</evidence>
<dbReference type="Pfam" id="PF13934">
    <property type="entry name" value="ELYS"/>
    <property type="match status" value="1"/>
</dbReference>
<dbReference type="PANTHER" id="PTHR47358">
    <property type="entry name" value="E3 UBIQUITIN-PROTEIN LIGASE HOS1"/>
    <property type="match status" value="1"/>
</dbReference>
<dbReference type="GO" id="GO:0009409">
    <property type="term" value="P:response to cold"/>
    <property type="evidence" value="ECO:0007669"/>
    <property type="project" value="EnsemblPlants"/>
</dbReference>
<feature type="compositionally biased region" description="Polar residues" evidence="3">
    <location>
        <begin position="873"/>
        <end position="886"/>
    </location>
</feature>
<feature type="region of interest" description="Disordered" evidence="3">
    <location>
        <begin position="1"/>
        <end position="23"/>
    </location>
</feature>
<accession>W1P2K5</accession>